<comment type="caution">
    <text evidence="8">The sequence shown here is derived from an EMBL/GenBank/DDBJ whole genome shotgun (WGS) entry which is preliminary data.</text>
</comment>
<comment type="cofactor">
    <cofactor evidence="5">
        <name>heme</name>
        <dbReference type="ChEBI" id="CHEBI:30413"/>
    </cofactor>
</comment>
<evidence type="ECO:0000256" key="1">
    <source>
        <dbReference type="ARBA" id="ARBA00010617"/>
    </source>
</evidence>
<dbReference type="InterPro" id="IPR036396">
    <property type="entry name" value="Cyt_P450_sf"/>
</dbReference>
<keyword evidence="7" id="KW-0472">Membrane</keyword>
<dbReference type="PANTHER" id="PTHR47944">
    <property type="entry name" value="CYTOCHROME P450 98A9"/>
    <property type="match status" value="1"/>
</dbReference>
<dbReference type="GO" id="GO:0004497">
    <property type="term" value="F:monooxygenase activity"/>
    <property type="evidence" value="ECO:0007669"/>
    <property type="project" value="UniProtKB-KW"/>
</dbReference>
<dbReference type="GO" id="GO:0046872">
    <property type="term" value="F:metal ion binding"/>
    <property type="evidence" value="ECO:0007669"/>
    <property type="project" value="UniProtKB-KW"/>
</dbReference>
<evidence type="ECO:0000256" key="7">
    <source>
        <dbReference type="SAM" id="Phobius"/>
    </source>
</evidence>
<accession>A0ABD3HPP4</accession>
<dbReference type="PANTHER" id="PTHR47944:SF19">
    <property type="entry name" value="CYTOCHROME P450 77A4"/>
    <property type="match status" value="1"/>
</dbReference>
<evidence type="ECO:0000313" key="9">
    <source>
        <dbReference type="Proteomes" id="UP001633002"/>
    </source>
</evidence>
<dbReference type="InterPro" id="IPR017972">
    <property type="entry name" value="Cyt_P450_CS"/>
</dbReference>
<comment type="similarity">
    <text evidence="1 6">Belongs to the cytochrome P450 family.</text>
</comment>
<evidence type="ECO:0000256" key="6">
    <source>
        <dbReference type="RuleBase" id="RU000461"/>
    </source>
</evidence>
<keyword evidence="6" id="KW-0503">Monooxygenase</keyword>
<keyword evidence="4 5" id="KW-0408">Iron</keyword>
<evidence type="ECO:0000256" key="3">
    <source>
        <dbReference type="ARBA" id="ARBA00023002"/>
    </source>
</evidence>
<keyword evidence="3 6" id="KW-0560">Oxidoreductase</keyword>
<dbReference type="PRINTS" id="PR00385">
    <property type="entry name" value="P450"/>
</dbReference>
<protein>
    <recommendedName>
        <fullName evidence="10">Cytochrome P450</fullName>
    </recommendedName>
</protein>
<keyword evidence="7" id="KW-1133">Transmembrane helix</keyword>
<dbReference type="InterPro" id="IPR002401">
    <property type="entry name" value="Cyt_P450_E_grp-I"/>
</dbReference>
<evidence type="ECO:0000256" key="5">
    <source>
        <dbReference type="PIRSR" id="PIRSR602401-1"/>
    </source>
</evidence>
<evidence type="ECO:0000313" key="8">
    <source>
        <dbReference type="EMBL" id="KAL3692409.1"/>
    </source>
</evidence>
<dbReference type="AlphaFoldDB" id="A0ABD3HPP4"/>
<dbReference type="SUPFAM" id="SSF48264">
    <property type="entry name" value="Cytochrome P450"/>
    <property type="match status" value="1"/>
</dbReference>
<keyword evidence="5 6" id="KW-0349">Heme</keyword>
<dbReference type="EMBL" id="JBJQOH010000003">
    <property type="protein sequence ID" value="KAL3692409.1"/>
    <property type="molecule type" value="Genomic_DNA"/>
</dbReference>
<evidence type="ECO:0000256" key="2">
    <source>
        <dbReference type="ARBA" id="ARBA00022723"/>
    </source>
</evidence>
<dbReference type="PRINTS" id="PR00463">
    <property type="entry name" value="EP450I"/>
</dbReference>
<gene>
    <name evidence="8" type="ORF">R1sor_006060</name>
</gene>
<dbReference type="Proteomes" id="UP001633002">
    <property type="component" value="Unassembled WGS sequence"/>
</dbReference>
<keyword evidence="2 5" id="KW-0479">Metal-binding</keyword>
<dbReference type="Pfam" id="PF00067">
    <property type="entry name" value="p450"/>
    <property type="match status" value="1"/>
</dbReference>
<sequence length="523" mass="58856">MDFSMVVTTLMVLVGSILFDWWYFLKLRGKRLPPGPSPWPIVGAIPQLVMHGGGATKLAQSLQSKYGKILTVWLGKTPMIFVCDSELAYDALVKQGSYFSNRVKNSSAASLSSGFRILTTSEGAWTVALRKNIITYMLGSSRVRAFKPLRDRAYEDIVNDVKSVAAAAEDGVAQVNLKSVAYDRVFRFMLVLTFGVEPEENLIQEIRLALGERSRLGFKLNLGDYLSFWRIFEVKHRQDLKHLQTRFIELYSPLIERLRRFQGDESVIGGNYIETLFQLEKDFPDFINESVITSLCSEFLSIANHATSLAMDTTLALLCEHPEAKEKLYREIEAVVGRRAVDESDVPKLPYLSAVVKESLRVGNPGLSTLPHATSELRELGGYDIPTDAVIIFVLGSFHLDPTHWSEPSIFKPERFLENDLDLLGTKNFSFLPFGAGRRVCPASQLVVLEMSVVVARLVQTFQWEKVPNVKNTGIGNIEFQLLRLCPEVPDISPRDEVNVPLYEPEFLGESSNNYQQYVNLVD</sequence>
<feature type="transmembrane region" description="Helical" evidence="7">
    <location>
        <begin position="6"/>
        <end position="25"/>
    </location>
</feature>
<reference evidence="8 9" key="1">
    <citation type="submission" date="2024-09" db="EMBL/GenBank/DDBJ databases">
        <title>Chromosome-scale assembly of Riccia sorocarpa.</title>
        <authorList>
            <person name="Paukszto L."/>
        </authorList>
    </citation>
    <scope>NUCLEOTIDE SEQUENCE [LARGE SCALE GENOMIC DNA]</scope>
    <source>
        <strain evidence="8">LP-2024</strain>
        <tissue evidence="8">Aerial parts of the thallus</tissue>
    </source>
</reference>
<proteinExistence type="inferred from homology"/>
<feature type="binding site" description="axial binding residue" evidence="5">
    <location>
        <position position="441"/>
    </location>
    <ligand>
        <name>heme</name>
        <dbReference type="ChEBI" id="CHEBI:30413"/>
    </ligand>
    <ligandPart>
        <name>Fe</name>
        <dbReference type="ChEBI" id="CHEBI:18248"/>
    </ligandPart>
</feature>
<keyword evidence="9" id="KW-1185">Reference proteome</keyword>
<evidence type="ECO:0000256" key="4">
    <source>
        <dbReference type="ARBA" id="ARBA00023004"/>
    </source>
</evidence>
<dbReference type="Gene3D" id="1.10.630.10">
    <property type="entry name" value="Cytochrome P450"/>
    <property type="match status" value="1"/>
</dbReference>
<name>A0ABD3HPP4_9MARC</name>
<evidence type="ECO:0008006" key="10">
    <source>
        <dbReference type="Google" id="ProtNLM"/>
    </source>
</evidence>
<keyword evidence="7" id="KW-0812">Transmembrane</keyword>
<dbReference type="PROSITE" id="PS00086">
    <property type="entry name" value="CYTOCHROME_P450"/>
    <property type="match status" value="1"/>
</dbReference>
<organism evidence="8 9">
    <name type="scientific">Riccia sorocarpa</name>
    <dbReference type="NCBI Taxonomy" id="122646"/>
    <lineage>
        <taxon>Eukaryota</taxon>
        <taxon>Viridiplantae</taxon>
        <taxon>Streptophyta</taxon>
        <taxon>Embryophyta</taxon>
        <taxon>Marchantiophyta</taxon>
        <taxon>Marchantiopsida</taxon>
        <taxon>Marchantiidae</taxon>
        <taxon>Marchantiales</taxon>
        <taxon>Ricciaceae</taxon>
        <taxon>Riccia</taxon>
    </lineage>
</organism>
<dbReference type="InterPro" id="IPR001128">
    <property type="entry name" value="Cyt_P450"/>
</dbReference>